<feature type="transmembrane region" description="Helical" evidence="6">
    <location>
        <begin position="555"/>
        <end position="572"/>
    </location>
</feature>
<evidence type="ECO:0000313" key="9">
    <source>
        <dbReference type="Proteomes" id="UP001249851"/>
    </source>
</evidence>
<proteinExistence type="predicted"/>
<evidence type="ECO:0000313" key="8">
    <source>
        <dbReference type="EMBL" id="KAK2552532.1"/>
    </source>
</evidence>
<reference evidence="8" key="2">
    <citation type="journal article" date="2023" name="Science">
        <title>Genomic signatures of disease resistance in endangered staghorn corals.</title>
        <authorList>
            <person name="Vollmer S.V."/>
            <person name="Selwyn J.D."/>
            <person name="Despard B.A."/>
            <person name="Roesel C.L."/>
        </authorList>
    </citation>
    <scope>NUCLEOTIDE SEQUENCE</scope>
    <source>
        <strain evidence="8">K2</strain>
    </source>
</reference>
<gene>
    <name evidence="8" type="ORF">P5673_026383</name>
</gene>
<dbReference type="Proteomes" id="UP001249851">
    <property type="component" value="Unassembled WGS sequence"/>
</dbReference>
<feature type="transmembrane region" description="Helical" evidence="6">
    <location>
        <begin position="225"/>
        <end position="246"/>
    </location>
</feature>
<keyword evidence="4 6" id="KW-0472">Membrane</keyword>
<feature type="region of interest" description="Disordered" evidence="5">
    <location>
        <begin position="755"/>
        <end position="781"/>
    </location>
</feature>
<dbReference type="SUPFAM" id="SSF103481">
    <property type="entry name" value="Multidrug resistance efflux transporter EmrE"/>
    <property type="match status" value="2"/>
</dbReference>
<feature type="transmembrane region" description="Helical" evidence="6">
    <location>
        <begin position="109"/>
        <end position="127"/>
    </location>
</feature>
<feature type="domain" description="EamA" evidence="7">
    <location>
        <begin position="616"/>
        <end position="746"/>
    </location>
</feature>
<feature type="domain" description="EamA" evidence="7">
    <location>
        <begin position="79"/>
        <end position="209"/>
    </location>
</feature>
<comment type="caution">
    <text evidence="8">The sequence shown here is derived from an EMBL/GenBank/DDBJ whole genome shotgun (WGS) entry which is preliminary data.</text>
</comment>
<reference evidence="8" key="1">
    <citation type="journal article" date="2023" name="G3 (Bethesda)">
        <title>Whole genome assembly and annotation of the endangered Caribbean coral Acropora cervicornis.</title>
        <authorList>
            <person name="Selwyn J.D."/>
            <person name="Vollmer S.V."/>
        </authorList>
    </citation>
    <scope>NUCLEOTIDE SEQUENCE</scope>
    <source>
        <strain evidence="8">K2</strain>
    </source>
</reference>
<dbReference type="Pfam" id="PF00892">
    <property type="entry name" value="EamA"/>
    <property type="match status" value="4"/>
</dbReference>
<feature type="transmembrane region" description="Helical" evidence="6">
    <location>
        <begin position="290"/>
        <end position="308"/>
    </location>
</feature>
<feature type="transmembrane region" description="Helical" evidence="6">
    <location>
        <begin position="644"/>
        <end position="664"/>
    </location>
</feature>
<dbReference type="PANTHER" id="PTHR22911">
    <property type="entry name" value="ACYL-MALONYL CONDENSING ENZYME-RELATED"/>
    <property type="match status" value="1"/>
</dbReference>
<feature type="transmembrane region" description="Helical" evidence="6">
    <location>
        <begin position="320"/>
        <end position="341"/>
    </location>
</feature>
<dbReference type="EMBL" id="JARQWQ010000086">
    <property type="protein sequence ID" value="KAK2552532.1"/>
    <property type="molecule type" value="Genomic_DNA"/>
</dbReference>
<evidence type="ECO:0000256" key="6">
    <source>
        <dbReference type="SAM" id="Phobius"/>
    </source>
</evidence>
<feature type="transmembrane region" description="Helical" evidence="6">
    <location>
        <begin position="706"/>
        <end position="727"/>
    </location>
</feature>
<feature type="domain" description="EamA" evidence="7">
    <location>
        <begin position="465"/>
        <end position="595"/>
    </location>
</feature>
<feature type="transmembrane region" description="Helical" evidence="6">
    <location>
        <begin position="193"/>
        <end position="213"/>
    </location>
</feature>
<organism evidence="8 9">
    <name type="scientific">Acropora cervicornis</name>
    <name type="common">Staghorn coral</name>
    <dbReference type="NCBI Taxonomy" id="6130"/>
    <lineage>
        <taxon>Eukaryota</taxon>
        <taxon>Metazoa</taxon>
        <taxon>Cnidaria</taxon>
        <taxon>Anthozoa</taxon>
        <taxon>Hexacorallia</taxon>
        <taxon>Scleractinia</taxon>
        <taxon>Astrocoeniina</taxon>
        <taxon>Acroporidae</taxon>
        <taxon>Acropora</taxon>
    </lineage>
</organism>
<feature type="compositionally biased region" description="Polar residues" evidence="5">
    <location>
        <begin position="759"/>
        <end position="781"/>
    </location>
</feature>
<evidence type="ECO:0000259" key="7">
    <source>
        <dbReference type="Pfam" id="PF00892"/>
    </source>
</evidence>
<dbReference type="GO" id="GO:0016020">
    <property type="term" value="C:membrane"/>
    <property type="evidence" value="ECO:0007669"/>
    <property type="project" value="UniProtKB-SubCell"/>
</dbReference>
<feature type="transmembrane region" description="Helical" evidence="6">
    <location>
        <begin position="169"/>
        <end position="186"/>
    </location>
</feature>
<evidence type="ECO:0000256" key="4">
    <source>
        <dbReference type="ARBA" id="ARBA00023136"/>
    </source>
</evidence>
<feature type="transmembrane region" description="Helical" evidence="6">
    <location>
        <begin position="611"/>
        <end position="632"/>
    </location>
</feature>
<feature type="transmembrane region" description="Helical" evidence="6">
    <location>
        <begin position="77"/>
        <end position="97"/>
    </location>
</feature>
<comment type="subcellular location">
    <subcellularLocation>
        <location evidence="1">Membrane</location>
        <topology evidence="1">Multi-pass membrane protein</topology>
    </subcellularLocation>
</comment>
<name>A0AAD9Q0I2_ACRCE</name>
<evidence type="ECO:0000256" key="2">
    <source>
        <dbReference type="ARBA" id="ARBA00022692"/>
    </source>
</evidence>
<evidence type="ECO:0000256" key="3">
    <source>
        <dbReference type="ARBA" id="ARBA00022989"/>
    </source>
</evidence>
<feature type="transmembrane region" description="Helical" evidence="6">
    <location>
        <begin position="733"/>
        <end position="752"/>
    </location>
</feature>
<feature type="transmembrane region" description="Helical" evidence="6">
    <location>
        <begin position="258"/>
        <end position="278"/>
    </location>
</feature>
<feature type="transmembrane region" description="Helical" evidence="6">
    <location>
        <begin position="579"/>
        <end position="599"/>
    </location>
</feature>
<sequence length="781" mass="85618">MLLNEVVSDQDAVCSLEEDNISLHNSESSCTFTDLEKFPEELHNSTARTSQGESTVDEEPIMRILIRKSSSKNINSVVGIIFALLASTLFSVGALLVKLATSVPSFELVFIRLTLQAVLSLPAMIFFKDTFIYPWKKSKLLVLRGIIGVTAMSLVVYSIKHMNLADARVIFYTSPIYTAIFGRIFLKESITKFDIVATLLSLIGIVLIARPTFLFGSDNAGSNHVWFPTLLSVLAAVANALTIILVRKVAQQVKTRVVVFYFSFIGSIISLCAAIISGGMKYPDCGTYDTFYIIANAFLGYIAQLFSTKALQLEKASVVALVRTVGIAIAFFLQLIFLGIAPTGLSIGGAILVLLCNVVIFIKRYHDQKNSNGKRYVQDERLLENDMLLNEVVSDQDAVCSLEEDDISLHNSESSCTFTDLDKFPAELHNSSARTSQGESTVDEEPMMRILIRKSSSKNINSFVGIIFALLASTLLSVGALLVKLATSVPSFEFVFIRLTLQAVLSLPAMIFFKDTFIYPWKKSKLLVLRGILGVTAMSLVVYSIKHMNLADARVIFYTSPIYTAIFGRIFLKESITKFDIVATLLSLIGIVLIARPTFLFGSDNAGSNHVWFPTLLSVLAAVANALTIILVRKVAQQVKTRVVVFYFSFIGSIISLCAAIISGGMKYPDCGTYDTFYIIANAFLGYIAQLFSTKALQLEKASVVALVRTVGIAIAFFLQLIFLGIAPTGLSIGGAILVLLCNVVIFIKKYYDKKKSNGKSTPHKSLTQPKQITNSLSLAL</sequence>
<protein>
    <submittedName>
        <fullName evidence="8">Solute carrier family 35 member G1</fullName>
    </submittedName>
</protein>
<accession>A0AAD9Q0I2</accession>
<feature type="transmembrane region" description="Helical" evidence="6">
    <location>
        <begin position="347"/>
        <end position="365"/>
    </location>
</feature>
<feature type="transmembrane region" description="Helical" evidence="6">
    <location>
        <begin position="525"/>
        <end position="543"/>
    </location>
</feature>
<dbReference type="InterPro" id="IPR000620">
    <property type="entry name" value="EamA_dom"/>
</dbReference>
<evidence type="ECO:0000256" key="1">
    <source>
        <dbReference type="ARBA" id="ARBA00004141"/>
    </source>
</evidence>
<feature type="transmembrane region" description="Helical" evidence="6">
    <location>
        <begin position="139"/>
        <end position="157"/>
    </location>
</feature>
<feature type="transmembrane region" description="Helical" evidence="6">
    <location>
        <begin position="463"/>
        <end position="483"/>
    </location>
</feature>
<keyword evidence="9" id="KW-1185">Reference proteome</keyword>
<keyword evidence="3 6" id="KW-1133">Transmembrane helix</keyword>
<keyword evidence="2 6" id="KW-0812">Transmembrane</keyword>
<feature type="transmembrane region" description="Helical" evidence="6">
    <location>
        <begin position="495"/>
        <end position="513"/>
    </location>
</feature>
<feature type="domain" description="EamA" evidence="7">
    <location>
        <begin position="230"/>
        <end position="360"/>
    </location>
</feature>
<dbReference type="AlphaFoldDB" id="A0AAD9Q0I2"/>
<dbReference type="InterPro" id="IPR037185">
    <property type="entry name" value="EmrE-like"/>
</dbReference>
<evidence type="ECO:0000256" key="5">
    <source>
        <dbReference type="SAM" id="MobiDB-lite"/>
    </source>
</evidence>
<feature type="transmembrane region" description="Helical" evidence="6">
    <location>
        <begin position="676"/>
        <end position="694"/>
    </location>
</feature>
<dbReference type="PANTHER" id="PTHR22911:SF6">
    <property type="entry name" value="SOLUTE CARRIER FAMILY 35 MEMBER G1"/>
    <property type="match status" value="1"/>
</dbReference>